<dbReference type="GO" id="GO:0003700">
    <property type="term" value="F:DNA-binding transcription factor activity"/>
    <property type="evidence" value="ECO:0007669"/>
    <property type="project" value="TreeGrafter"/>
</dbReference>
<organism evidence="6 7">
    <name type="scientific">Corynebacterium anserum</name>
    <dbReference type="NCBI Taxonomy" id="2684406"/>
    <lineage>
        <taxon>Bacteria</taxon>
        <taxon>Bacillati</taxon>
        <taxon>Actinomycetota</taxon>
        <taxon>Actinomycetes</taxon>
        <taxon>Mycobacteriales</taxon>
        <taxon>Corynebacteriaceae</taxon>
        <taxon>Corynebacterium</taxon>
    </lineage>
</organism>
<feature type="DNA-binding region" description="H-T-H motif" evidence="4">
    <location>
        <begin position="25"/>
        <end position="44"/>
    </location>
</feature>
<evidence type="ECO:0000256" key="1">
    <source>
        <dbReference type="ARBA" id="ARBA00023015"/>
    </source>
</evidence>
<evidence type="ECO:0000256" key="2">
    <source>
        <dbReference type="ARBA" id="ARBA00023125"/>
    </source>
</evidence>
<evidence type="ECO:0000313" key="7">
    <source>
        <dbReference type="Proteomes" id="UP000515275"/>
    </source>
</evidence>
<accession>A0A7G7YN14</accession>
<feature type="domain" description="HTH tetR-type" evidence="5">
    <location>
        <begin position="2"/>
        <end position="62"/>
    </location>
</feature>
<dbReference type="RefSeq" id="WP_186277155.1">
    <property type="nucleotide sequence ID" value="NZ_CP046883.1"/>
</dbReference>
<dbReference type="GO" id="GO:0000976">
    <property type="term" value="F:transcription cis-regulatory region binding"/>
    <property type="evidence" value="ECO:0007669"/>
    <property type="project" value="TreeGrafter"/>
</dbReference>
<dbReference type="InterPro" id="IPR001647">
    <property type="entry name" value="HTH_TetR"/>
</dbReference>
<dbReference type="PROSITE" id="PS50977">
    <property type="entry name" value="HTH_TETR_2"/>
    <property type="match status" value="1"/>
</dbReference>
<gene>
    <name evidence="6" type="ORF">GP473_03605</name>
</gene>
<dbReference type="Proteomes" id="UP000515275">
    <property type="component" value="Chromosome"/>
</dbReference>
<name>A0A7G7YN14_9CORY</name>
<dbReference type="InterPro" id="IPR050109">
    <property type="entry name" value="HTH-type_TetR-like_transc_reg"/>
</dbReference>
<dbReference type="InterPro" id="IPR009057">
    <property type="entry name" value="Homeodomain-like_sf"/>
</dbReference>
<evidence type="ECO:0000256" key="4">
    <source>
        <dbReference type="PROSITE-ProRule" id="PRU00335"/>
    </source>
</evidence>
<keyword evidence="2 4" id="KW-0238">DNA-binding</keyword>
<reference evidence="6 7" key="1">
    <citation type="submission" date="2019-12" db="EMBL/GenBank/DDBJ databases">
        <title>Corynebacterium sp. nov., isolated from feces of the Anser Albifrons in China.</title>
        <authorList>
            <person name="Liu Q."/>
        </authorList>
    </citation>
    <scope>NUCLEOTIDE SEQUENCE [LARGE SCALE GENOMIC DNA]</scope>
    <source>
        <strain evidence="6 7">23H37-10</strain>
    </source>
</reference>
<evidence type="ECO:0000259" key="5">
    <source>
        <dbReference type="PROSITE" id="PS50977"/>
    </source>
</evidence>
<dbReference type="Gene3D" id="1.10.357.10">
    <property type="entry name" value="Tetracycline Repressor, domain 2"/>
    <property type="match status" value="1"/>
</dbReference>
<proteinExistence type="predicted"/>
<dbReference type="AlphaFoldDB" id="A0A7G7YN14"/>
<keyword evidence="3" id="KW-0804">Transcription</keyword>
<keyword evidence="1" id="KW-0805">Transcription regulation</keyword>
<dbReference type="Pfam" id="PF00440">
    <property type="entry name" value="TetR_N"/>
    <property type="match status" value="1"/>
</dbReference>
<dbReference type="PANTHER" id="PTHR30055">
    <property type="entry name" value="HTH-TYPE TRANSCRIPTIONAL REGULATOR RUTR"/>
    <property type="match status" value="1"/>
</dbReference>
<sequence>MQLNTQIILDKATEILSDYGLGDLTMRRLARTLDVAPGALYWHYPSKQDLLGAIALQLLNAVPTPDSADVQAQEYCVALYEALTTLRDGADITLTAIASHTVERDIVAELDCLAPHKGQILYHYVFGAALDFQAKENVALALGKQDENELVSVDIRHGVAMLLQEDNR</sequence>
<dbReference type="KEGG" id="cans:GP473_03605"/>
<evidence type="ECO:0000256" key="3">
    <source>
        <dbReference type="ARBA" id="ARBA00023163"/>
    </source>
</evidence>
<dbReference type="SUPFAM" id="SSF46689">
    <property type="entry name" value="Homeodomain-like"/>
    <property type="match status" value="1"/>
</dbReference>
<protein>
    <submittedName>
        <fullName evidence="6">TetR family transcriptional regulator</fullName>
    </submittedName>
</protein>
<dbReference type="PANTHER" id="PTHR30055:SF151">
    <property type="entry name" value="TRANSCRIPTIONAL REGULATORY PROTEIN"/>
    <property type="match status" value="1"/>
</dbReference>
<evidence type="ECO:0000313" key="6">
    <source>
        <dbReference type="EMBL" id="QNH95884.1"/>
    </source>
</evidence>
<dbReference type="EMBL" id="CP046883">
    <property type="protein sequence ID" value="QNH95884.1"/>
    <property type="molecule type" value="Genomic_DNA"/>
</dbReference>
<keyword evidence="7" id="KW-1185">Reference proteome</keyword>
<dbReference type="PRINTS" id="PR00455">
    <property type="entry name" value="HTHTETR"/>
</dbReference>